<evidence type="ECO:0000313" key="2">
    <source>
        <dbReference type="EMBL" id="GFN82132.1"/>
    </source>
</evidence>
<evidence type="ECO:0000313" key="3">
    <source>
        <dbReference type="Proteomes" id="UP000735302"/>
    </source>
</evidence>
<dbReference type="EMBL" id="BLXT01000976">
    <property type="protein sequence ID" value="GFN82132.1"/>
    <property type="molecule type" value="Genomic_DNA"/>
</dbReference>
<name>A0AAV3YIU0_9GAST</name>
<feature type="compositionally biased region" description="Basic and acidic residues" evidence="1">
    <location>
        <begin position="139"/>
        <end position="159"/>
    </location>
</feature>
<comment type="caution">
    <text evidence="2">The sequence shown here is derived from an EMBL/GenBank/DDBJ whole genome shotgun (WGS) entry which is preliminary data.</text>
</comment>
<organism evidence="2 3">
    <name type="scientific">Plakobranchus ocellatus</name>
    <dbReference type="NCBI Taxonomy" id="259542"/>
    <lineage>
        <taxon>Eukaryota</taxon>
        <taxon>Metazoa</taxon>
        <taxon>Spiralia</taxon>
        <taxon>Lophotrochozoa</taxon>
        <taxon>Mollusca</taxon>
        <taxon>Gastropoda</taxon>
        <taxon>Heterobranchia</taxon>
        <taxon>Euthyneura</taxon>
        <taxon>Panpulmonata</taxon>
        <taxon>Sacoglossa</taxon>
        <taxon>Placobranchoidea</taxon>
        <taxon>Plakobranchidae</taxon>
        <taxon>Plakobranchus</taxon>
    </lineage>
</organism>
<proteinExistence type="predicted"/>
<keyword evidence="3" id="KW-1185">Reference proteome</keyword>
<protein>
    <submittedName>
        <fullName evidence="2">Uncharacterized protein</fullName>
    </submittedName>
</protein>
<evidence type="ECO:0000256" key="1">
    <source>
        <dbReference type="SAM" id="MobiDB-lite"/>
    </source>
</evidence>
<feature type="compositionally biased region" description="Low complexity" evidence="1">
    <location>
        <begin position="160"/>
        <end position="169"/>
    </location>
</feature>
<accession>A0AAV3YIU0</accession>
<feature type="compositionally biased region" description="Basic residues" evidence="1">
    <location>
        <begin position="77"/>
        <end position="86"/>
    </location>
</feature>
<reference evidence="2 3" key="1">
    <citation type="journal article" date="2021" name="Elife">
        <title>Chloroplast acquisition without the gene transfer in kleptoplastic sea slugs, Plakobranchus ocellatus.</title>
        <authorList>
            <person name="Maeda T."/>
            <person name="Takahashi S."/>
            <person name="Yoshida T."/>
            <person name="Shimamura S."/>
            <person name="Takaki Y."/>
            <person name="Nagai Y."/>
            <person name="Toyoda A."/>
            <person name="Suzuki Y."/>
            <person name="Arimoto A."/>
            <person name="Ishii H."/>
            <person name="Satoh N."/>
            <person name="Nishiyama T."/>
            <person name="Hasebe M."/>
            <person name="Maruyama T."/>
            <person name="Minagawa J."/>
            <person name="Obokata J."/>
            <person name="Shigenobu S."/>
        </authorList>
    </citation>
    <scope>NUCLEOTIDE SEQUENCE [LARGE SCALE GENOMIC DNA]</scope>
</reference>
<feature type="region of interest" description="Disordered" evidence="1">
    <location>
        <begin position="1"/>
        <end position="23"/>
    </location>
</feature>
<sequence>MSQSQVISTHRSDLSSDSSINQQAGKLMREAMVSRVHDRLSQIETHRASFRRHLSRAKNSKDGSGLVLSSDFSLRKVTGKGKRRQRVNFALPEASNQREGTGSDVINGPGIVRLSKSSDYGSETDRSNSLGNSPIVVSTRDDPHLAKSHASSKEGEKGDNTSGNGSNNDICEEKEEEIRRMSGFGLFSHLEERAQSAGRRRAAHKLEREKTYPGHKPVSRHTTGLINWATSMSTKSGGTRGSDEGSLDSNPAVNFLMRRVSLIIVLICTADRLARIATLRQNVQFIEGKFKSLLHKQRAAAAAGASAEPFERTTSVASGAATDDFLPSRFTKPGEVGANQGHKVIESRRLILSIISKVDDLDEAKLKDSIC</sequence>
<dbReference type="Proteomes" id="UP000735302">
    <property type="component" value="Unassembled WGS sequence"/>
</dbReference>
<feature type="region of interest" description="Disordered" evidence="1">
    <location>
        <begin position="193"/>
        <end position="221"/>
    </location>
</feature>
<feature type="region of interest" description="Disordered" evidence="1">
    <location>
        <begin position="77"/>
        <end position="169"/>
    </location>
</feature>
<feature type="compositionally biased region" description="Polar residues" evidence="1">
    <location>
        <begin position="115"/>
        <end position="136"/>
    </location>
</feature>
<gene>
    <name evidence="2" type="ORF">PoB_000863800</name>
</gene>
<dbReference type="AlphaFoldDB" id="A0AAV3YIU0"/>